<feature type="region of interest" description="Disordered" evidence="1">
    <location>
        <begin position="32"/>
        <end position="57"/>
    </location>
</feature>
<evidence type="ECO:0000256" key="1">
    <source>
        <dbReference type="SAM" id="MobiDB-lite"/>
    </source>
</evidence>
<evidence type="ECO:0000313" key="3">
    <source>
        <dbReference type="Proteomes" id="UP000000377"/>
    </source>
</evidence>
<organism evidence="2 3">
    <name type="scientific">Streptomyces bingchenggensis (strain BCW-1)</name>
    <dbReference type="NCBI Taxonomy" id="749414"/>
    <lineage>
        <taxon>Bacteria</taxon>
        <taxon>Bacillati</taxon>
        <taxon>Actinomycetota</taxon>
        <taxon>Actinomycetes</taxon>
        <taxon>Kitasatosporales</taxon>
        <taxon>Streptomycetaceae</taxon>
        <taxon>Streptomyces</taxon>
    </lineage>
</organism>
<dbReference type="KEGG" id="sbh:SBI_00399"/>
<reference evidence="2 3" key="1">
    <citation type="journal article" date="2010" name="J. Bacteriol.">
        <title>Genome sequence of the milbemycin-producing bacterium Streptomyces bingchenggensis.</title>
        <authorList>
            <person name="Wang X.J."/>
            <person name="Yan Y.J."/>
            <person name="Zhang B."/>
            <person name="An J."/>
            <person name="Wang J.J."/>
            <person name="Tian J."/>
            <person name="Jiang L."/>
            <person name="Chen Y.H."/>
            <person name="Huang S.X."/>
            <person name="Yin M."/>
            <person name="Zhang J."/>
            <person name="Gao A.L."/>
            <person name="Liu C.X."/>
            <person name="Zhu Z.X."/>
            <person name="Xiang W.S."/>
        </authorList>
    </citation>
    <scope>NUCLEOTIDE SEQUENCE [LARGE SCALE GENOMIC DNA]</scope>
    <source>
        <strain evidence="2 3">BCW-1</strain>
    </source>
</reference>
<dbReference type="Proteomes" id="UP000000377">
    <property type="component" value="Chromosome"/>
</dbReference>
<dbReference type="AlphaFoldDB" id="D7BYJ2"/>
<dbReference type="EMBL" id="CP002047">
    <property type="protein sequence ID" value="ADI03520.1"/>
    <property type="molecule type" value="Genomic_DNA"/>
</dbReference>
<evidence type="ECO:0000313" key="2">
    <source>
        <dbReference type="EMBL" id="ADI03520.1"/>
    </source>
</evidence>
<protein>
    <submittedName>
        <fullName evidence="2">Uncharacterized protein</fullName>
    </submittedName>
</protein>
<keyword evidence="3" id="KW-1185">Reference proteome</keyword>
<sequence length="57" mass="5876">MTTDPTEKAAYPAAAIAASAPTWRRYTPLHDAGASSTRAARKVISASSGTVSRPFGP</sequence>
<gene>
    <name evidence="2" type="ordered locus">SBI_00399</name>
</gene>
<accession>D7BYJ2</accession>
<name>D7BYJ2_STRBB</name>
<dbReference type="HOGENOM" id="CLU_2994577_0_0_11"/>
<proteinExistence type="predicted"/>
<dbReference type="RefSeq" id="WP_014172999.1">
    <property type="nucleotide sequence ID" value="NC_016582.1"/>
</dbReference>